<sequence>MINRDTFWNRTEYDYEQDFTALIEAGQRTIDWSLKIYFKNMKKSMPLFIEKLLKEEKFDFNKGFASFFLHKTEVAELVKDLEEHINLDIISLQNKWLPHIKLTSPDLNISFDFFTEILKEQRRTVQLCKQVEKTMHRLTFKTLSGVTSSFMPKGSLINPLLVNKVTAAMALDTAKSSGDLLQSILAGSLDNLEHDWKEQFKYQLADQLYHWFDRYIAEQKNLEQVVNQ</sequence>
<dbReference type="AlphaFoldDB" id="F6DL93"/>
<protein>
    <submittedName>
        <fullName evidence="1">Uncharacterized protein</fullName>
    </submittedName>
</protein>
<dbReference type="OrthoDB" id="9983068at2"/>
<dbReference type="Proteomes" id="UP000009234">
    <property type="component" value="Chromosome"/>
</dbReference>
<dbReference type="RefSeq" id="WP_013841085.1">
    <property type="nucleotide sequence ID" value="NC_015589.1"/>
</dbReference>
<accession>F6DL93</accession>
<dbReference type="EMBL" id="CP002780">
    <property type="protein sequence ID" value="AEG59314.1"/>
    <property type="molecule type" value="Genomic_DNA"/>
</dbReference>
<proteinExistence type="predicted"/>
<organism evidence="1 2">
    <name type="scientific">Desulforamulus ruminis (strain ATCC 23193 / DSM 2154 / NCIMB 8452 / DL)</name>
    <name type="common">Desulfotomaculum ruminis</name>
    <dbReference type="NCBI Taxonomy" id="696281"/>
    <lineage>
        <taxon>Bacteria</taxon>
        <taxon>Bacillati</taxon>
        <taxon>Bacillota</taxon>
        <taxon>Clostridia</taxon>
        <taxon>Eubacteriales</taxon>
        <taxon>Peptococcaceae</taxon>
        <taxon>Desulforamulus</taxon>
    </lineage>
</organism>
<dbReference type="STRING" id="696281.Desru_1039"/>
<reference evidence="1 2" key="2">
    <citation type="journal article" date="2012" name="Stand. Genomic Sci.">
        <title>Complete genome sequence of the sulfate-reducing firmicute Desulfotomaculum ruminis type strain (DL(T)).</title>
        <authorList>
            <person name="Spring S."/>
            <person name="Visser M."/>
            <person name="Lu M."/>
            <person name="Copeland A."/>
            <person name="Lapidus A."/>
            <person name="Lucas S."/>
            <person name="Cheng J.F."/>
            <person name="Han C."/>
            <person name="Tapia R."/>
            <person name="Goodwin L.A."/>
            <person name="Pitluck S."/>
            <person name="Ivanova N."/>
            <person name="Land M."/>
            <person name="Hauser L."/>
            <person name="Larimer F."/>
            <person name="Rohde M."/>
            <person name="Goker M."/>
            <person name="Detter J.C."/>
            <person name="Kyrpides N.C."/>
            <person name="Woyke T."/>
            <person name="Schaap P.J."/>
            <person name="Plugge C.M."/>
            <person name="Muyzer G."/>
            <person name="Kuever J."/>
            <person name="Pereira I.A."/>
            <person name="Parshina S.N."/>
            <person name="Bernier-Latmani R."/>
            <person name="Stams A.J."/>
            <person name="Klenk H.P."/>
        </authorList>
    </citation>
    <scope>NUCLEOTIDE SEQUENCE [LARGE SCALE GENOMIC DNA]</scope>
    <source>
        <strain evidence="2">ATCC 23193 / DSM 2154 / NCIB 8452 / DL</strain>
    </source>
</reference>
<dbReference type="HOGENOM" id="CLU_1213236_0_0_9"/>
<reference evidence="2" key="1">
    <citation type="submission" date="2011-05" db="EMBL/GenBank/DDBJ databases">
        <title>Complete sequence of Desulfotomaculum ruminis DSM 2154.</title>
        <authorList>
            <person name="Lucas S."/>
            <person name="Copeland A."/>
            <person name="Lapidus A."/>
            <person name="Cheng J.-F."/>
            <person name="Goodwin L."/>
            <person name="Pitluck S."/>
            <person name="Lu M."/>
            <person name="Detter J.C."/>
            <person name="Han C."/>
            <person name="Tapia R."/>
            <person name="Land M."/>
            <person name="Hauser L."/>
            <person name="Kyrpides N."/>
            <person name="Ivanova N."/>
            <person name="Mikhailova N."/>
            <person name="Pagani I."/>
            <person name="Stams A.J.M."/>
            <person name="Plugge C.M."/>
            <person name="Muyzer G."/>
            <person name="Kuever J."/>
            <person name="Parshina S.N."/>
            <person name="Ivanova A.E."/>
            <person name="Nazina T.N."/>
            <person name="Brambilla E."/>
            <person name="Spring S."/>
            <person name="Klenk H.-P."/>
            <person name="Woyke T."/>
        </authorList>
    </citation>
    <scope>NUCLEOTIDE SEQUENCE [LARGE SCALE GENOMIC DNA]</scope>
    <source>
        <strain evidence="2">ATCC 23193 / DSM 2154 / NCIB 8452 / DL</strain>
    </source>
</reference>
<evidence type="ECO:0000313" key="2">
    <source>
        <dbReference type="Proteomes" id="UP000009234"/>
    </source>
</evidence>
<dbReference type="KEGG" id="dru:Desru_1039"/>
<gene>
    <name evidence="1" type="ordered locus">Desru_1039</name>
</gene>
<name>F6DL93_DESRL</name>
<keyword evidence="2" id="KW-1185">Reference proteome</keyword>
<evidence type="ECO:0000313" key="1">
    <source>
        <dbReference type="EMBL" id="AEG59314.1"/>
    </source>
</evidence>